<feature type="compositionally biased region" description="Acidic residues" evidence="1">
    <location>
        <begin position="381"/>
        <end position="392"/>
    </location>
</feature>
<feature type="transmembrane region" description="Helical" evidence="2">
    <location>
        <begin position="124"/>
        <end position="145"/>
    </location>
</feature>
<proteinExistence type="predicted"/>
<feature type="transmembrane region" description="Helical" evidence="2">
    <location>
        <begin position="92"/>
        <end position="112"/>
    </location>
</feature>
<dbReference type="Proteomes" id="UP000669179">
    <property type="component" value="Unassembled WGS sequence"/>
</dbReference>
<dbReference type="AlphaFoldDB" id="A0A939PTK3"/>
<organism evidence="3 4">
    <name type="scientific">Actinomadura barringtoniae</name>
    <dbReference type="NCBI Taxonomy" id="1427535"/>
    <lineage>
        <taxon>Bacteria</taxon>
        <taxon>Bacillati</taxon>
        <taxon>Actinomycetota</taxon>
        <taxon>Actinomycetes</taxon>
        <taxon>Streptosporangiales</taxon>
        <taxon>Thermomonosporaceae</taxon>
        <taxon>Actinomadura</taxon>
    </lineage>
</organism>
<keyword evidence="2" id="KW-0812">Transmembrane</keyword>
<evidence type="ECO:0000313" key="4">
    <source>
        <dbReference type="Proteomes" id="UP000669179"/>
    </source>
</evidence>
<reference evidence="3" key="1">
    <citation type="submission" date="2021-03" db="EMBL/GenBank/DDBJ databases">
        <authorList>
            <person name="Kanchanasin P."/>
            <person name="Saeng-In P."/>
            <person name="Phongsopitanun W."/>
            <person name="Yuki M."/>
            <person name="Kudo T."/>
            <person name="Ohkuma M."/>
            <person name="Tanasupawat S."/>
        </authorList>
    </citation>
    <scope>NUCLEOTIDE SEQUENCE</scope>
    <source>
        <strain evidence="3">GKU 128</strain>
    </source>
</reference>
<feature type="compositionally biased region" description="Basic and acidic residues" evidence="1">
    <location>
        <begin position="363"/>
        <end position="380"/>
    </location>
</feature>
<accession>A0A939PTK3</accession>
<dbReference type="RefSeq" id="WP_208263045.1">
    <property type="nucleotide sequence ID" value="NZ_JAGEOJ010000029.1"/>
</dbReference>
<feature type="compositionally biased region" description="Basic and acidic residues" evidence="1">
    <location>
        <begin position="273"/>
        <end position="289"/>
    </location>
</feature>
<sequence>MASDRSTPQGAPRYSKAQRRLLTVMAGLVVAVLAGGAFVLTYDILRELALEGRVSHRWAPVYPVMVDALTVMTLFSLVVSRHGRWWTRLLRWTLLLILLAGVAAIAVQRAVWGLDDLPDDQVKAGVAVAPHVMLLIAVWLWLTMFKQIRNAPARSAGKPAPVLEKLPATGTVTVVPPRRELDTQTTVEFDDPIDPTALPERAPRPELTAPATPAEAPALRATGPSATGPSAAGPSAADWRAADQPAAELPAPDEPAAGWRAAEQAAAEEPEREEPRGEESEAERARDHQAPALLPTDVELVRRPSAPISAASHAKTTRPDIVVPGVQDLAEDDAEWPVVERAEDPDAGDEDDPAGKGRHRLRARSDSAPEPETRPDHELELDTGDGNDDDLPIWDWNPPSGKFRSSPLPPSD</sequence>
<feature type="transmembrane region" description="Helical" evidence="2">
    <location>
        <begin position="21"/>
        <end position="41"/>
    </location>
</feature>
<dbReference type="InterPro" id="IPR021235">
    <property type="entry name" value="DUF2637"/>
</dbReference>
<evidence type="ECO:0000256" key="2">
    <source>
        <dbReference type="SAM" id="Phobius"/>
    </source>
</evidence>
<dbReference type="EMBL" id="JAGEOJ010000029">
    <property type="protein sequence ID" value="MBO2454819.1"/>
    <property type="molecule type" value="Genomic_DNA"/>
</dbReference>
<gene>
    <name evidence="3" type="ORF">J4573_47570</name>
</gene>
<dbReference type="Pfam" id="PF10935">
    <property type="entry name" value="DUF2637"/>
    <property type="match status" value="1"/>
</dbReference>
<feature type="compositionally biased region" description="Low complexity" evidence="1">
    <location>
        <begin position="205"/>
        <end position="265"/>
    </location>
</feature>
<name>A0A939PTK3_9ACTN</name>
<feature type="transmembrane region" description="Helical" evidence="2">
    <location>
        <begin position="61"/>
        <end position="80"/>
    </location>
</feature>
<evidence type="ECO:0000313" key="3">
    <source>
        <dbReference type="EMBL" id="MBO2454819.1"/>
    </source>
</evidence>
<keyword evidence="2" id="KW-0472">Membrane</keyword>
<keyword evidence="4" id="KW-1185">Reference proteome</keyword>
<keyword evidence="2" id="KW-1133">Transmembrane helix</keyword>
<comment type="caution">
    <text evidence="3">The sequence shown here is derived from an EMBL/GenBank/DDBJ whole genome shotgun (WGS) entry which is preliminary data.</text>
</comment>
<evidence type="ECO:0000256" key="1">
    <source>
        <dbReference type="SAM" id="MobiDB-lite"/>
    </source>
</evidence>
<feature type="region of interest" description="Disordered" evidence="1">
    <location>
        <begin position="173"/>
        <end position="412"/>
    </location>
</feature>
<protein>
    <submittedName>
        <fullName evidence="3">DUF2637 domain-containing protein</fullName>
    </submittedName>
</protein>